<dbReference type="Pfam" id="PF06691">
    <property type="entry name" value="DUF1189"/>
    <property type="match status" value="2"/>
</dbReference>
<dbReference type="InterPro" id="IPR009574">
    <property type="entry name" value="DUF1189"/>
</dbReference>
<dbReference type="RefSeq" id="WP_213123855.1">
    <property type="nucleotide sequence ID" value="NZ_JAGYPG010000001.1"/>
</dbReference>
<dbReference type="Proteomes" id="UP000681414">
    <property type="component" value="Unassembled WGS sequence"/>
</dbReference>
<protein>
    <submittedName>
        <fullName evidence="2">DUF1189 family protein</fullName>
    </submittedName>
</protein>
<keyword evidence="3" id="KW-1185">Reference proteome</keyword>
<keyword evidence="1" id="KW-1133">Transmembrane helix</keyword>
<sequence length="169" mass="19385">MQKKSIFTLFFKSLYSFKDIAKLRFIGIGKTIKYTFFLVLLYFLPSLYNTLILKGDSSSLLPDFDAGSIAIMLPIFIIFMFILNIGILFLKISILASVAILLAKLLKRKLPYRQSWRLTAFSITLPTLLFGLEPILSKPIPFGTFFDILISIIYIFISIKKIPRQKKLS</sequence>
<organism evidence="2 3">
    <name type="scientific">Lederbergia citri</name>
    <dbReference type="NCBI Taxonomy" id="2833580"/>
    <lineage>
        <taxon>Bacteria</taxon>
        <taxon>Bacillati</taxon>
        <taxon>Bacillota</taxon>
        <taxon>Bacilli</taxon>
        <taxon>Bacillales</taxon>
        <taxon>Bacillaceae</taxon>
        <taxon>Lederbergia</taxon>
    </lineage>
</organism>
<feature type="transmembrane region" description="Helical" evidence="1">
    <location>
        <begin position="32"/>
        <end position="51"/>
    </location>
</feature>
<gene>
    <name evidence="2" type="ORF">KHA97_06345</name>
</gene>
<name>A0A942TBH1_9BACI</name>
<dbReference type="AlphaFoldDB" id="A0A942TBH1"/>
<accession>A0A942TBH1</accession>
<proteinExistence type="predicted"/>
<keyword evidence="1" id="KW-0472">Membrane</keyword>
<evidence type="ECO:0000313" key="3">
    <source>
        <dbReference type="Proteomes" id="UP000681414"/>
    </source>
</evidence>
<dbReference type="EMBL" id="JAGYPG010000001">
    <property type="protein sequence ID" value="MBS4194693.1"/>
    <property type="molecule type" value="Genomic_DNA"/>
</dbReference>
<feature type="transmembrane region" description="Helical" evidence="1">
    <location>
        <begin position="115"/>
        <end position="136"/>
    </location>
</feature>
<feature type="transmembrane region" description="Helical" evidence="1">
    <location>
        <begin position="142"/>
        <end position="159"/>
    </location>
</feature>
<evidence type="ECO:0000256" key="1">
    <source>
        <dbReference type="SAM" id="Phobius"/>
    </source>
</evidence>
<reference evidence="2 3" key="1">
    <citation type="submission" date="2021-05" db="EMBL/GenBank/DDBJ databases">
        <title>Novel Bacillus species.</title>
        <authorList>
            <person name="Liu G."/>
        </authorList>
    </citation>
    <scope>NUCLEOTIDE SEQUENCE [LARGE SCALE GENOMIC DNA]</scope>
    <source>
        <strain evidence="3">FJAT-49780</strain>
    </source>
</reference>
<feature type="transmembrane region" description="Helical" evidence="1">
    <location>
        <begin position="71"/>
        <end position="103"/>
    </location>
</feature>
<comment type="caution">
    <text evidence="2">The sequence shown here is derived from an EMBL/GenBank/DDBJ whole genome shotgun (WGS) entry which is preliminary data.</text>
</comment>
<evidence type="ECO:0000313" key="2">
    <source>
        <dbReference type="EMBL" id="MBS4194693.1"/>
    </source>
</evidence>
<keyword evidence="1" id="KW-0812">Transmembrane</keyword>